<feature type="transmembrane region" description="Helical" evidence="1">
    <location>
        <begin position="330"/>
        <end position="346"/>
    </location>
</feature>
<feature type="transmembrane region" description="Helical" evidence="1">
    <location>
        <begin position="587"/>
        <end position="604"/>
    </location>
</feature>
<dbReference type="OrthoDB" id="9784157at2"/>
<feature type="transmembrane region" description="Helical" evidence="1">
    <location>
        <begin position="387"/>
        <end position="416"/>
    </location>
</feature>
<dbReference type="EMBL" id="FOXO01000001">
    <property type="protein sequence ID" value="SFP35469.1"/>
    <property type="molecule type" value="Genomic_DNA"/>
</dbReference>
<gene>
    <name evidence="2" type="ORF">SAMN04487928_10174</name>
</gene>
<keyword evidence="1" id="KW-0472">Membrane</keyword>
<feature type="transmembrane region" description="Helical" evidence="1">
    <location>
        <begin position="301"/>
        <end position="318"/>
    </location>
</feature>
<feature type="transmembrane region" description="Helical" evidence="1">
    <location>
        <begin position="214"/>
        <end position="233"/>
    </location>
</feature>
<feature type="transmembrane region" description="Helical" evidence="1">
    <location>
        <begin position="185"/>
        <end position="202"/>
    </location>
</feature>
<protein>
    <submittedName>
        <fullName evidence="2">6-pyruvoyl-tetrahydropterin synthase related domain membrane protein</fullName>
    </submittedName>
</protein>
<name>A0A1I5PN27_9FIRM</name>
<dbReference type="AlphaFoldDB" id="A0A1I5PN27"/>
<organism evidence="2 3">
    <name type="scientific">Butyrivibrio proteoclasticus</name>
    <dbReference type="NCBI Taxonomy" id="43305"/>
    <lineage>
        <taxon>Bacteria</taxon>
        <taxon>Bacillati</taxon>
        <taxon>Bacillota</taxon>
        <taxon>Clostridia</taxon>
        <taxon>Lachnospirales</taxon>
        <taxon>Lachnospiraceae</taxon>
        <taxon>Butyrivibrio</taxon>
    </lineage>
</organism>
<evidence type="ECO:0000313" key="3">
    <source>
        <dbReference type="Proteomes" id="UP000182624"/>
    </source>
</evidence>
<feature type="transmembrane region" description="Helical" evidence="1">
    <location>
        <begin position="519"/>
        <end position="539"/>
    </location>
</feature>
<dbReference type="Proteomes" id="UP000182624">
    <property type="component" value="Unassembled WGS sequence"/>
</dbReference>
<feature type="transmembrane region" description="Helical" evidence="1">
    <location>
        <begin position="273"/>
        <end position="294"/>
    </location>
</feature>
<keyword evidence="1" id="KW-1133">Transmembrane helix</keyword>
<accession>A0A1I5PN27</accession>
<feature type="transmembrane region" description="Helical" evidence="1">
    <location>
        <begin position="486"/>
        <end position="507"/>
    </location>
</feature>
<feature type="transmembrane region" description="Helical" evidence="1">
    <location>
        <begin position="555"/>
        <end position="575"/>
    </location>
</feature>
<evidence type="ECO:0000256" key="1">
    <source>
        <dbReference type="SAM" id="Phobius"/>
    </source>
</evidence>
<feature type="transmembrane region" description="Helical" evidence="1">
    <location>
        <begin position="428"/>
        <end position="447"/>
    </location>
</feature>
<reference evidence="3" key="1">
    <citation type="submission" date="2016-10" db="EMBL/GenBank/DDBJ databases">
        <authorList>
            <person name="Varghese N."/>
            <person name="Submissions S."/>
        </authorList>
    </citation>
    <scope>NUCLEOTIDE SEQUENCE [LARGE SCALE GENOMIC DNA]</scope>
    <source>
        <strain evidence="3">P18</strain>
    </source>
</reference>
<sequence length="759" mass="85326">MKKFFANKKYLIIGVLALELVLLVVNALRFYRHEEISFISDDMILSYYDEASGTTVTEPGFYADHSSKPESVVYTPDVFLKKGIYSVTIDCSSNGGTWHTNYSTLLASGDPTTAQSANLVSSDHAAIPSGDTSTSNLSWVHYGTNFTVRMGPETDATGDDLYVLVNSVTITYMAGMTVLHETAKFFFILLLIDLVLFLYLFKKKETAEYLNKKAYVIAGMIFIIFFSSFMLFYRKIYFGDDIFYHLRRIAFLAEGLKSGQFPVKIQSGWDNDYGYAVGVGYGDVFLYPSAILVLLGFSVQFAYKFYIFLMNVLTAWISYHTGKRVSQNDYIALLCAGFFTLNGFRLQAVYTGATVGEYGAYTFLPMVVLGLYDIYTREKKYGYITLAFGIALVVSNHVITPYILAFTIPLFCLLMIEKTIKKPVLLDLFKACGLTFLTSAFFVVPLLDYFEDMRGNDYSDILWERGHEMVTIFTEVADKSKDSGGWAGIGYGFIAIMALGIAIAISGKFKEKTSVYIRVVLFNAFLFYMCLNNKVYFIFKDRLPGVFEHFAEIQYPWHILDIVAAITIFILAASLKEITKEEAGKSVALITGAIILMTCIYHGGELYKETSLEANPFTMFDKTSLRANFDAEFIIPGRDEGLTSSETDMVIRDENTQATASLISRHALNLTAQVDNPTGETVTVEAPLWGYRYYAAKGNGRKLATYRADSFKLAIDVPAGFSGTITIKFTEPWHWRLAELASLAAFIFWGYKMFKYKHA</sequence>
<evidence type="ECO:0000313" key="2">
    <source>
        <dbReference type="EMBL" id="SFP35469.1"/>
    </source>
</evidence>
<feature type="transmembrane region" description="Helical" evidence="1">
    <location>
        <begin position="358"/>
        <end position="375"/>
    </location>
</feature>
<keyword evidence="1" id="KW-0812">Transmembrane</keyword>
<proteinExistence type="predicted"/>
<keyword evidence="3" id="KW-1185">Reference proteome</keyword>
<dbReference type="RefSeq" id="WP_074882777.1">
    <property type="nucleotide sequence ID" value="NZ_FOXO01000001.1"/>
</dbReference>